<dbReference type="EMBL" id="JAQJZL010000001">
    <property type="protein sequence ID" value="KAJ6057199.1"/>
    <property type="molecule type" value="Genomic_DNA"/>
</dbReference>
<feature type="domain" description="PH" evidence="3">
    <location>
        <begin position="422"/>
        <end position="533"/>
    </location>
</feature>
<dbReference type="Proteomes" id="UP001219568">
    <property type="component" value="Unassembled WGS sequence"/>
</dbReference>
<feature type="compositionally biased region" description="Polar residues" evidence="1">
    <location>
        <begin position="211"/>
        <end position="223"/>
    </location>
</feature>
<protein>
    <submittedName>
        <fullName evidence="4">Uncharacterized protein</fullName>
    </submittedName>
</protein>
<feature type="region of interest" description="Disordered" evidence="1">
    <location>
        <begin position="170"/>
        <end position="255"/>
    </location>
</feature>
<sequence length="541" mass="61419">MALRTSAENAEDVAAGFTMFRGPVPEISSEVTSLIADLYAISSSLSILDDLGKDYRRQLNLARIQPDLNMVQASLKYTLEDIVNFFGRLSGPAVVPDTYKHTWLSLSRFFWDESRFTLATRLAKYKAMLRELSEMAKDKHYSSPLLDGLRNGMNTLLSIQDSRLASQLGRMSMGSRNPSSSSAETPSPISDRKRHPNRRQRSFDRHRPSHASPTSPQSPSSGNFSDFPPSVPDVPTSPPTSTTNTTATNGTGRSTASDTIKYHWAKEVYGTCDTQTLLPPVAETSDCRGENHPGVKEAIREKGFEELLRLSVNDDSDMSVSFYLREKDHRARILCKVPRRGSKPSEYFCLPLNLLEILRERSCLRLCRRRRSGTELVLWTLLKFTTMEDLVLFHNTFIALRSQDEGHPPRQILDHELQDEDEIFGGKINDDEYPHALRVYQDLETGAVRLQSSIMEGEMSRTPVWTAFISKHVEKPRLIQQYDATTIHIRNLKPVIFISAEDYSPPKTKHGDHVLKFTSASDAEEFLNIMHDLYRSYTKRR</sequence>
<dbReference type="AlphaFoldDB" id="A0AAD6IMT4"/>
<organism evidence="4 5">
    <name type="scientific">Penicillium canescens</name>
    <dbReference type="NCBI Taxonomy" id="5083"/>
    <lineage>
        <taxon>Eukaryota</taxon>
        <taxon>Fungi</taxon>
        <taxon>Dikarya</taxon>
        <taxon>Ascomycota</taxon>
        <taxon>Pezizomycotina</taxon>
        <taxon>Eurotiomycetes</taxon>
        <taxon>Eurotiomycetidae</taxon>
        <taxon>Eurotiales</taxon>
        <taxon>Aspergillaceae</taxon>
        <taxon>Penicillium</taxon>
    </lineage>
</organism>
<evidence type="ECO:0000313" key="5">
    <source>
        <dbReference type="Proteomes" id="UP001219568"/>
    </source>
</evidence>
<feature type="domain" description="PH" evidence="2">
    <location>
        <begin position="293"/>
        <end position="420"/>
    </location>
</feature>
<dbReference type="InterPro" id="IPR057082">
    <property type="entry name" value="PH_C"/>
</dbReference>
<accession>A0AAD6IMT4</accession>
<evidence type="ECO:0000313" key="4">
    <source>
        <dbReference type="EMBL" id="KAJ6057199.1"/>
    </source>
</evidence>
<dbReference type="Pfam" id="PF23076">
    <property type="entry name" value="PH_FT_C"/>
    <property type="match status" value="1"/>
</dbReference>
<dbReference type="InterPro" id="IPR057081">
    <property type="entry name" value="PH_N"/>
</dbReference>
<comment type="caution">
    <text evidence="4">The sequence shown here is derived from an EMBL/GenBank/DDBJ whole genome shotgun (WGS) entry which is preliminary data.</text>
</comment>
<evidence type="ECO:0000259" key="3">
    <source>
        <dbReference type="Pfam" id="PF23076"/>
    </source>
</evidence>
<proteinExistence type="predicted"/>
<dbReference type="Pfam" id="PF23074">
    <property type="entry name" value="PH_FT_N"/>
    <property type="match status" value="1"/>
</dbReference>
<evidence type="ECO:0000259" key="2">
    <source>
        <dbReference type="Pfam" id="PF23074"/>
    </source>
</evidence>
<evidence type="ECO:0000256" key="1">
    <source>
        <dbReference type="SAM" id="MobiDB-lite"/>
    </source>
</evidence>
<feature type="compositionally biased region" description="Pro residues" evidence="1">
    <location>
        <begin position="229"/>
        <end position="238"/>
    </location>
</feature>
<gene>
    <name evidence="4" type="ORF">N7460_000473</name>
</gene>
<keyword evidence="5" id="KW-1185">Reference proteome</keyword>
<feature type="compositionally biased region" description="Low complexity" evidence="1">
    <location>
        <begin position="239"/>
        <end position="255"/>
    </location>
</feature>
<feature type="compositionally biased region" description="Low complexity" evidence="1">
    <location>
        <begin position="170"/>
        <end position="189"/>
    </location>
</feature>
<name>A0AAD6IMT4_PENCN</name>
<reference evidence="4" key="2">
    <citation type="submission" date="2023-01" db="EMBL/GenBank/DDBJ databases">
        <authorList>
            <person name="Petersen C."/>
        </authorList>
    </citation>
    <scope>NUCLEOTIDE SEQUENCE</scope>
    <source>
        <strain evidence="4">IBT 15450</strain>
    </source>
</reference>
<reference evidence="4" key="1">
    <citation type="journal article" date="2023" name="IMA Fungus">
        <title>Comparative genomic study of the Penicillium genus elucidates a diverse pangenome and 15 lateral gene transfer events.</title>
        <authorList>
            <person name="Petersen C."/>
            <person name="Sorensen T."/>
            <person name="Nielsen M.R."/>
            <person name="Sondergaard T.E."/>
            <person name="Sorensen J.L."/>
            <person name="Fitzpatrick D.A."/>
            <person name="Frisvad J.C."/>
            <person name="Nielsen K.L."/>
        </authorList>
    </citation>
    <scope>NUCLEOTIDE SEQUENCE</scope>
    <source>
        <strain evidence="4">IBT 15450</strain>
    </source>
</reference>